<evidence type="ECO:0000259" key="6">
    <source>
        <dbReference type="Pfam" id="PF01509"/>
    </source>
</evidence>
<comment type="caution">
    <text evidence="8">The sequence shown here is derived from an EMBL/GenBank/DDBJ whole genome shotgun (WGS) entry which is preliminary data.</text>
</comment>
<dbReference type="Pfam" id="PF16198">
    <property type="entry name" value="TruB_C_2"/>
    <property type="match status" value="1"/>
</dbReference>
<reference evidence="8 9" key="1">
    <citation type="journal article" date="2016" name="Nat. Commun.">
        <title>Thousands of microbial genomes shed light on interconnected biogeochemical processes in an aquifer system.</title>
        <authorList>
            <person name="Anantharaman K."/>
            <person name="Brown C.T."/>
            <person name="Hug L.A."/>
            <person name="Sharon I."/>
            <person name="Castelle C.J."/>
            <person name="Probst A.J."/>
            <person name="Thomas B.C."/>
            <person name="Singh A."/>
            <person name="Wilkins M.J."/>
            <person name="Karaoz U."/>
            <person name="Brodie E.L."/>
            <person name="Williams K.H."/>
            <person name="Hubbard S.S."/>
            <person name="Banfield J.F."/>
        </authorList>
    </citation>
    <scope>NUCLEOTIDE SEQUENCE [LARGE SCALE GENOMIC DNA]</scope>
</reference>
<dbReference type="PANTHER" id="PTHR13767:SF2">
    <property type="entry name" value="PSEUDOURIDYLATE SYNTHASE TRUB1"/>
    <property type="match status" value="1"/>
</dbReference>
<dbReference type="NCBIfam" id="TIGR00431">
    <property type="entry name" value="TruB"/>
    <property type="match status" value="1"/>
</dbReference>
<dbReference type="EC" id="5.4.99.25" evidence="5"/>
<dbReference type="InterPro" id="IPR020103">
    <property type="entry name" value="PsdUridine_synth_cat_dom_sf"/>
</dbReference>
<dbReference type="GO" id="GO:0003723">
    <property type="term" value="F:RNA binding"/>
    <property type="evidence" value="ECO:0007669"/>
    <property type="project" value="InterPro"/>
</dbReference>
<evidence type="ECO:0000313" key="9">
    <source>
        <dbReference type="Proteomes" id="UP000177905"/>
    </source>
</evidence>
<proteinExistence type="inferred from homology"/>
<comment type="catalytic activity">
    <reaction evidence="1 5">
        <text>uridine(55) in tRNA = pseudouridine(55) in tRNA</text>
        <dbReference type="Rhea" id="RHEA:42532"/>
        <dbReference type="Rhea" id="RHEA-COMP:10101"/>
        <dbReference type="Rhea" id="RHEA-COMP:10102"/>
        <dbReference type="ChEBI" id="CHEBI:65314"/>
        <dbReference type="ChEBI" id="CHEBI:65315"/>
        <dbReference type="EC" id="5.4.99.25"/>
    </reaction>
</comment>
<dbReference type="Proteomes" id="UP000177905">
    <property type="component" value="Unassembled WGS sequence"/>
</dbReference>
<keyword evidence="4 5" id="KW-0413">Isomerase</keyword>
<evidence type="ECO:0000256" key="1">
    <source>
        <dbReference type="ARBA" id="ARBA00000385"/>
    </source>
</evidence>
<sequence>MDGIILVNKPPDWTSFDVCAKLRNISKTAKVGHSGTLDPFATGVLPVFFGKATKFIKYFLEGDKGYTAEMTLGVVTNTLDLTGTPISLPASGQARQLPCLSPHTSMTNVIEEILKKYTGKIKQKPPMFSAKKVNGKKLYELARKGIEIERDEKEVTIYSLKLLEMIAPDKIVFEVICSKGTYIRVLASDIGDDLGCGAHLSKLERFYSHPFDISQTLTIKHLVDLAKIGKLESVLFSPEDFGKIIHDRTAQG</sequence>
<dbReference type="CDD" id="cd02573">
    <property type="entry name" value="PseudoU_synth_EcTruB"/>
    <property type="match status" value="1"/>
</dbReference>
<gene>
    <name evidence="5" type="primary">truB</name>
    <name evidence="8" type="ORF">A2290_06785</name>
</gene>
<dbReference type="InterPro" id="IPR002501">
    <property type="entry name" value="PsdUridine_synth_N"/>
</dbReference>
<dbReference type="Pfam" id="PF01509">
    <property type="entry name" value="TruB_N"/>
    <property type="match status" value="1"/>
</dbReference>
<dbReference type="GO" id="GO:0160148">
    <property type="term" value="F:tRNA pseudouridine(55) synthase activity"/>
    <property type="evidence" value="ECO:0007669"/>
    <property type="project" value="UniProtKB-EC"/>
</dbReference>
<organism evidence="8 9">
    <name type="scientific">candidate division WOR-1 bacterium RIFOXYB2_FULL_36_35</name>
    <dbReference type="NCBI Taxonomy" id="1802578"/>
    <lineage>
        <taxon>Bacteria</taxon>
        <taxon>Bacillati</taxon>
        <taxon>Saganbacteria</taxon>
    </lineage>
</organism>
<evidence type="ECO:0000313" key="8">
    <source>
        <dbReference type="EMBL" id="OGC15938.1"/>
    </source>
</evidence>
<dbReference type="PANTHER" id="PTHR13767">
    <property type="entry name" value="TRNA-PSEUDOURIDINE SYNTHASE"/>
    <property type="match status" value="1"/>
</dbReference>
<dbReference type="HAMAP" id="MF_01080">
    <property type="entry name" value="TruB_bact"/>
    <property type="match status" value="1"/>
</dbReference>
<comment type="similarity">
    <text evidence="2 5">Belongs to the pseudouridine synthase TruB family. Type 1 subfamily.</text>
</comment>
<dbReference type="Gene3D" id="3.30.2350.10">
    <property type="entry name" value="Pseudouridine synthase"/>
    <property type="match status" value="1"/>
</dbReference>
<feature type="domain" description="tRNA pseudouridylate synthase B C-terminal" evidence="7">
    <location>
        <begin position="184"/>
        <end position="226"/>
    </location>
</feature>
<dbReference type="EMBL" id="MEUA01000016">
    <property type="protein sequence ID" value="OGC15938.1"/>
    <property type="molecule type" value="Genomic_DNA"/>
</dbReference>
<evidence type="ECO:0000259" key="7">
    <source>
        <dbReference type="Pfam" id="PF16198"/>
    </source>
</evidence>
<dbReference type="InterPro" id="IPR014780">
    <property type="entry name" value="tRNA_psdUridine_synth_TruB"/>
</dbReference>
<accession>A0A1F4S674</accession>
<dbReference type="GO" id="GO:0031119">
    <property type="term" value="P:tRNA pseudouridine synthesis"/>
    <property type="evidence" value="ECO:0007669"/>
    <property type="project" value="UniProtKB-UniRule"/>
</dbReference>
<feature type="active site" description="Nucleophile" evidence="5">
    <location>
        <position position="38"/>
    </location>
</feature>
<comment type="function">
    <text evidence="5">Responsible for synthesis of pseudouridine from uracil-55 in the psi GC loop of transfer RNAs.</text>
</comment>
<name>A0A1F4S674_UNCSA</name>
<protein>
    <recommendedName>
        <fullName evidence="5">tRNA pseudouridine synthase B</fullName>
        <ecNumber evidence="5">5.4.99.25</ecNumber>
    </recommendedName>
    <alternativeName>
        <fullName evidence="5">tRNA pseudouridine(55) synthase</fullName>
        <shortName evidence="5">Psi55 synthase</shortName>
    </alternativeName>
    <alternativeName>
        <fullName evidence="5">tRNA pseudouridylate synthase</fullName>
    </alternativeName>
    <alternativeName>
        <fullName evidence="5">tRNA-uridine isomerase</fullName>
    </alternativeName>
</protein>
<feature type="domain" description="Pseudouridine synthase II N-terminal" evidence="6">
    <location>
        <begin position="23"/>
        <end position="183"/>
    </location>
</feature>
<evidence type="ECO:0000256" key="4">
    <source>
        <dbReference type="ARBA" id="ARBA00023235"/>
    </source>
</evidence>
<keyword evidence="3 5" id="KW-0819">tRNA processing</keyword>
<dbReference type="AlphaFoldDB" id="A0A1F4S674"/>
<evidence type="ECO:0000256" key="3">
    <source>
        <dbReference type="ARBA" id="ARBA00022694"/>
    </source>
</evidence>
<evidence type="ECO:0000256" key="2">
    <source>
        <dbReference type="ARBA" id="ARBA00005642"/>
    </source>
</evidence>
<evidence type="ECO:0000256" key="5">
    <source>
        <dbReference type="HAMAP-Rule" id="MF_01080"/>
    </source>
</evidence>
<dbReference type="InterPro" id="IPR032819">
    <property type="entry name" value="TruB_C"/>
</dbReference>
<dbReference type="GO" id="GO:1990481">
    <property type="term" value="P:mRNA pseudouridine synthesis"/>
    <property type="evidence" value="ECO:0007669"/>
    <property type="project" value="TreeGrafter"/>
</dbReference>
<dbReference type="SUPFAM" id="SSF55120">
    <property type="entry name" value="Pseudouridine synthase"/>
    <property type="match status" value="1"/>
</dbReference>